<feature type="transmembrane region" description="Helical" evidence="1">
    <location>
        <begin position="93"/>
        <end position="112"/>
    </location>
</feature>
<accession>A0A562TAG1</accession>
<keyword evidence="1" id="KW-1133">Transmembrane helix</keyword>
<dbReference type="Proteomes" id="UP000320593">
    <property type="component" value="Unassembled WGS sequence"/>
</dbReference>
<feature type="transmembrane region" description="Helical" evidence="1">
    <location>
        <begin position="133"/>
        <end position="152"/>
    </location>
</feature>
<dbReference type="OrthoDB" id="118399at2"/>
<feature type="transmembrane region" description="Helical" evidence="1">
    <location>
        <begin position="22"/>
        <end position="44"/>
    </location>
</feature>
<dbReference type="EMBL" id="VLLF01000002">
    <property type="protein sequence ID" value="TWI90363.1"/>
    <property type="molecule type" value="Genomic_DNA"/>
</dbReference>
<name>A0A562TAG1_9HYPH</name>
<dbReference type="AlphaFoldDB" id="A0A562TAG1"/>
<keyword evidence="3" id="KW-1185">Reference proteome</keyword>
<evidence type="ECO:0000256" key="1">
    <source>
        <dbReference type="SAM" id="Phobius"/>
    </source>
</evidence>
<comment type="caution">
    <text evidence="2">The sequence shown here is derived from an EMBL/GenBank/DDBJ whole genome shotgun (WGS) entry which is preliminary data.</text>
</comment>
<dbReference type="RefSeq" id="WP_145341472.1">
    <property type="nucleotide sequence ID" value="NZ_SMLY01000085.1"/>
</dbReference>
<proteinExistence type="predicted"/>
<keyword evidence="1" id="KW-0472">Membrane</keyword>
<organism evidence="2 3">
    <name type="scientific">Roseibium hamelinense</name>
    <dbReference type="NCBI Taxonomy" id="150831"/>
    <lineage>
        <taxon>Bacteria</taxon>
        <taxon>Pseudomonadati</taxon>
        <taxon>Pseudomonadota</taxon>
        <taxon>Alphaproteobacteria</taxon>
        <taxon>Hyphomicrobiales</taxon>
        <taxon>Stappiaceae</taxon>
        <taxon>Roseibium</taxon>
    </lineage>
</organism>
<feature type="transmembrane region" description="Helical" evidence="1">
    <location>
        <begin position="65"/>
        <end position="87"/>
    </location>
</feature>
<evidence type="ECO:0000313" key="2">
    <source>
        <dbReference type="EMBL" id="TWI90363.1"/>
    </source>
</evidence>
<gene>
    <name evidence="2" type="ORF">JM93_01344</name>
</gene>
<protein>
    <submittedName>
        <fullName evidence="2">Uncharacterized protein</fullName>
    </submittedName>
</protein>
<keyword evidence="1" id="KW-0812">Transmembrane</keyword>
<reference evidence="2 3" key="1">
    <citation type="submission" date="2019-07" db="EMBL/GenBank/DDBJ databases">
        <title>Genomic Encyclopedia of Archaeal and Bacterial Type Strains, Phase II (KMG-II): from individual species to whole genera.</title>
        <authorList>
            <person name="Goeker M."/>
        </authorList>
    </citation>
    <scope>NUCLEOTIDE SEQUENCE [LARGE SCALE GENOMIC DNA]</scope>
    <source>
        <strain evidence="2 3">ATCC BAA-252</strain>
    </source>
</reference>
<evidence type="ECO:0000313" key="3">
    <source>
        <dbReference type="Proteomes" id="UP000320593"/>
    </source>
</evidence>
<sequence>MLTDLAVWFAQSQAGTWLQASASAYTGAAAIHVLGLLLLVASVVPVEVKRLELWPSVRFGWTWRLLFPFALTGLMLAVASGVVLFAAQPQGYLGIWIFAGKMTFILVGALAAMALQFAEGFWLQKRGYLRRRFAGGLSVTCWISTLFAGRMMTFSGF</sequence>